<name>A0ABP3P9Z3_9PROT</name>
<evidence type="ECO:0000313" key="7">
    <source>
        <dbReference type="EMBL" id="GAA0561143.1"/>
    </source>
</evidence>
<comment type="subcellular location">
    <subcellularLocation>
        <location evidence="1">Membrane</location>
        <topology evidence="1">Multi-pass membrane protein</topology>
    </subcellularLocation>
</comment>
<keyword evidence="8" id="KW-1185">Reference proteome</keyword>
<gene>
    <name evidence="7" type="ORF">GCM10008942_06960</name>
</gene>
<evidence type="ECO:0000259" key="6">
    <source>
        <dbReference type="Pfam" id="PF04932"/>
    </source>
</evidence>
<feature type="transmembrane region" description="Helical" evidence="5">
    <location>
        <begin position="242"/>
        <end position="264"/>
    </location>
</feature>
<feature type="transmembrane region" description="Helical" evidence="5">
    <location>
        <begin position="12"/>
        <end position="31"/>
    </location>
</feature>
<dbReference type="InterPro" id="IPR051533">
    <property type="entry name" value="WaaL-like"/>
</dbReference>
<dbReference type="PANTHER" id="PTHR37422:SF23">
    <property type="entry name" value="TEICHURONIC ACID BIOSYNTHESIS PROTEIN TUAE"/>
    <property type="match status" value="1"/>
</dbReference>
<dbReference type="Proteomes" id="UP001499951">
    <property type="component" value="Unassembled WGS sequence"/>
</dbReference>
<evidence type="ECO:0000313" key="8">
    <source>
        <dbReference type="Proteomes" id="UP001499951"/>
    </source>
</evidence>
<feature type="transmembrane region" description="Helical" evidence="5">
    <location>
        <begin position="155"/>
        <end position="177"/>
    </location>
</feature>
<feature type="transmembrane region" description="Helical" evidence="5">
    <location>
        <begin position="422"/>
        <end position="439"/>
    </location>
</feature>
<evidence type="ECO:0000256" key="3">
    <source>
        <dbReference type="ARBA" id="ARBA00022989"/>
    </source>
</evidence>
<evidence type="ECO:0000256" key="2">
    <source>
        <dbReference type="ARBA" id="ARBA00022692"/>
    </source>
</evidence>
<keyword evidence="7" id="KW-0436">Ligase</keyword>
<protein>
    <submittedName>
        <fullName evidence="7">O-antigen ligase family protein</fullName>
    </submittedName>
</protein>
<feature type="transmembrane region" description="Helical" evidence="5">
    <location>
        <begin position="388"/>
        <end position="410"/>
    </location>
</feature>
<feature type="transmembrane region" description="Helical" evidence="5">
    <location>
        <begin position="197"/>
        <end position="221"/>
    </location>
</feature>
<evidence type="ECO:0000256" key="1">
    <source>
        <dbReference type="ARBA" id="ARBA00004141"/>
    </source>
</evidence>
<dbReference type="InterPro" id="IPR007016">
    <property type="entry name" value="O-antigen_ligase-rel_domated"/>
</dbReference>
<comment type="caution">
    <text evidence="7">The sequence shown here is derived from an EMBL/GenBank/DDBJ whole genome shotgun (WGS) entry which is preliminary data.</text>
</comment>
<feature type="transmembrane region" description="Helical" evidence="5">
    <location>
        <begin position="297"/>
        <end position="316"/>
    </location>
</feature>
<organism evidence="7 8">
    <name type="scientific">Rhizomicrobium electricum</name>
    <dbReference type="NCBI Taxonomy" id="480070"/>
    <lineage>
        <taxon>Bacteria</taxon>
        <taxon>Pseudomonadati</taxon>
        <taxon>Pseudomonadota</taxon>
        <taxon>Alphaproteobacteria</taxon>
        <taxon>Micropepsales</taxon>
        <taxon>Micropepsaceae</taxon>
        <taxon>Rhizomicrobium</taxon>
    </lineage>
</organism>
<accession>A0ABP3P9Z3</accession>
<dbReference type="Pfam" id="PF04932">
    <property type="entry name" value="Wzy_C"/>
    <property type="match status" value="1"/>
</dbReference>
<keyword evidence="2 5" id="KW-0812">Transmembrane</keyword>
<keyword evidence="4 5" id="KW-0472">Membrane</keyword>
<dbReference type="GO" id="GO:0016874">
    <property type="term" value="F:ligase activity"/>
    <property type="evidence" value="ECO:0007669"/>
    <property type="project" value="UniProtKB-KW"/>
</dbReference>
<feature type="transmembrane region" description="Helical" evidence="5">
    <location>
        <begin position="130"/>
        <end position="148"/>
    </location>
</feature>
<evidence type="ECO:0000256" key="4">
    <source>
        <dbReference type="ARBA" id="ARBA00023136"/>
    </source>
</evidence>
<dbReference type="PANTHER" id="PTHR37422">
    <property type="entry name" value="TEICHURONIC ACID BIOSYNTHESIS PROTEIN TUAE"/>
    <property type="match status" value="1"/>
</dbReference>
<proteinExistence type="predicted"/>
<reference evidence="8" key="1">
    <citation type="journal article" date="2019" name="Int. J. Syst. Evol. Microbiol.">
        <title>The Global Catalogue of Microorganisms (GCM) 10K type strain sequencing project: providing services to taxonomists for standard genome sequencing and annotation.</title>
        <authorList>
            <consortium name="The Broad Institute Genomics Platform"/>
            <consortium name="The Broad Institute Genome Sequencing Center for Infectious Disease"/>
            <person name="Wu L."/>
            <person name="Ma J."/>
        </authorList>
    </citation>
    <scope>NUCLEOTIDE SEQUENCE [LARGE SCALE GENOMIC DNA]</scope>
    <source>
        <strain evidence="8">JCM 15089</strain>
    </source>
</reference>
<feature type="transmembrane region" description="Helical" evidence="5">
    <location>
        <begin position="270"/>
        <end position="290"/>
    </location>
</feature>
<keyword evidence="3 5" id="KW-1133">Transmembrane helix</keyword>
<dbReference type="EMBL" id="BAAADD010000002">
    <property type="protein sequence ID" value="GAA0561143.1"/>
    <property type="molecule type" value="Genomic_DNA"/>
</dbReference>
<evidence type="ECO:0000256" key="5">
    <source>
        <dbReference type="SAM" id="Phobius"/>
    </source>
</evidence>
<sequence length="471" mass="50780">MSDGRPEFDVARLLRGAAITVYIATLLWAPFPLGGAIRWAPGVQHILIAVSWVLWVLGTIHGAVLERRYRRVLIVPFVLFGLTLGWAVVQTLPGVPSAWVHPVWGLAADALGKSLQGAISLNPWRTESEVVNLAGYIMAGWLAFHMARRVETAKLLLNAVIAITALYALYAFVLLFIDVQQVNVFYTVPYSNRLMSGSFMLHNSFATYCGLGALAAVAKLCSDGTHSILAGRGLRRLAETTLQYCFGRGAFVLIALILCFAGVVASASRAGFVATMAGMITLALIAIVLSRGRAGRMWAGLGALATVMPIIIILIFNGDTLANRLDHLLPSDTVDVVRFALWDSARRMIADAPLLGLGLGTFEDAYPLYAVQVFPHVMDKAHCDYLEFAAGVGLPAAVAWWGALLWLSGWNARALFVRHRHRVFSSAAIGATVLVAVHSCVDFSLQLPSVSLSFATLLAIGAAQSLSEVKR</sequence>
<feature type="transmembrane region" description="Helical" evidence="5">
    <location>
        <begin position="72"/>
        <end position="89"/>
    </location>
</feature>
<feature type="domain" description="O-antigen ligase-related" evidence="6">
    <location>
        <begin position="254"/>
        <end position="400"/>
    </location>
</feature>
<dbReference type="RefSeq" id="WP_166932010.1">
    <property type="nucleotide sequence ID" value="NZ_BAAADD010000002.1"/>
</dbReference>
<feature type="transmembrane region" description="Helical" evidence="5">
    <location>
        <begin position="43"/>
        <end position="65"/>
    </location>
</feature>